<dbReference type="InterPro" id="IPR009057">
    <property type="entry name" value="Homeodomain-like_sf"/>
</dbReference>
<name>A0A1Q5UPW8_9EURO</name>
<gene>
    <name evidence="1" type="ORF">PENSUB_13977</name>
</gene>
<sequence length="78" mass="8870">MPPNRSQPSQDSMHQEGKILLALHNIKNDRFKSIRATATVYDISPSTLRDRTNRVISRVGILTNSHKLTQLEEDSLVE</sequence>
<dbReference type="SUPFAM" id="SSF46689">
    <property type="entry name" value="Homeodomain-like"/>
    <property type="match status" value="1"/>
</dbReference>
<dbReference type="AlphaFoldDB" id="A0A1Q5UPW8"/>
<evidence type="ECO:0008006" key="3">
    <source>
        <dbReference type="Google" id="ProtNLM"/>
    </source>
</evidence>
<keyword evidence="2" id="KW-1185">Reference proteome</keyword>
<proteinExistence type="predicted"/>
<organism evidence="1 2">
    <name type="scientific">Penicillium subrubescens</name>
    <dbReference type="NCBI Taxonomy" id="1316194"/>
    <lineage>
        <taxon>Eukaryota</taxon>
        <taxon>Fungi</taxon>
        <taxon>Dikarya</taxon>
        <taxon>Ascomycota</taxon>
        <taxon>Pezizomycotina</taxon>
        <taxon>Eurotiomycetes</taxon>
        <taxon>Eurotiomycetidae</taxon>
        <taxon>Eurotiales</taxon>
        <taxon>Aspergillaceae</taxon>
        <taxon>Penicillium</taxon>
    </lineage>
</organism>
<protein>
    <recommendedName>
        <fullName evidence="3">HTH psq-type domain-containing protein</fullName>
    </recommendedName>
</protein>
<evidence type="ECO:0000313" key="2">
    <source>
        <dbReference type="Proteomes" id="UP000186955"/>
    </source>
</evidence>
<dbReference type="Proteomes" id="UP000186955">
    <property type="component" value="Unassembled WGS sequence"/>
</dbReference>
<comment type="caution">
    <text evidence="1">The sequence shown here is derived from an EMBL/GenBank/DDBJ whole genome shotgun (WGS) entry which is preliminary data.</text>
</comment>
<evidence type="ECO:0000313" key="1">
    <source>
        <dbReference type="EMBL" id="OKP14509.1"/>
    </source>
</evidence>
<accession>A0A1Q5UPW8</accession>
<reference evidence="1 2" key="1">
    <citation type="submission" date="2016-10" db="EMBL/GenBank/DDBJ databases">
        <title>Genome sequence of the ascomycete fungus Penicillium subrubescens.</title>
        <authorList>
            <person name="De Vries R.P."/>
            <person name="Peng M."/>
            <person name="Dilokpimol A."/>
            <person name="Hilden K."/>
            <person name="Makela M.R."/>
            <person name="Grigoriev I."/>
            <person name="Riley R."/>
            <person name="Granchi Z."/>
        </authorList>
    </citation>
    <scope>NUCLEOTIDE SEQUENCE [LARGE SCALE GENOMIC DNA]</scope>
    <source>
        <strain evidence="1 2">CBS 132785</strain>
    </source>
</reference>
<dbReference type="EMBL" id="MNBE01000087">
    <property type="protein sequence ID" value="OKP14509.1"/>
    <property type="molecule type" value="Genomic_DNA"/>
</dbReference>